<dbReference type="SUPFAM" id="SSF88659">
    <property type="entry name" value="Sigma3 and sigma4 domains of RNA polymerase sigma factors"/>
    <property type="match status" value="1"/>
</dbReference>
<dbReference type="InterPro" id="IPR036388">
    <property type="entry name" value="WH-like_DNA-bd_sf"/>
</dbReference>
<proteinExistence type="inferred from homology"/>
<evidence type="ECO:0000259" key="7">
    <source>
        <dbReference type="Pfam" id="PF04542"/>
    </source>
</evidence>
<evidence type="ECO:0000256" key="3">
    <source>
        <dbReference type="ARBA" id="ARBA00023082"/>
    </source>
</evidence>
<feature type="domain" description="RNA polymerase sigma-70 region 2" evidence="7">
    <location>
        <begin position="24"/>
        <end position="90"/>
    </location>
</feature>
<dbReference type="AlphaFoldDB" id="A0A8E2I5M3"/>
<dbReference type="RefSeq" id="WP_071977118.1">
    <property type="nucleotide sequence ID" value="NZ_CP065424.1"/>
</dbReference>
<organism evidence="9 10">
    <name type="scientific">Heyndrickxia oleronia</name>
    <dbReference type="NCBI Taxonomy" id="38875"/>
    <lineage>
        <taxon>Bacteria</taxon>
        <taxon>Bacillati</taxon>
        <taxon>Bacillota</taxon>
        <taxon>Bacilli</taxon>
        <taxon>Bacillales</taxon>
        <taxon>Bacillaceae</taxon>
        <taxon>Heyndrickxia</taxon>
    </lineage>
</organism>
<dbReference type="NCBIfam" id="TIGR02937">
    <property type="entry name" value="sigma70-ECF"/>
    <property type="match status" value="1"/>
</dbReference>
<evidence type="ECO:0000256" key="4">
    <source>
        <dbReference type="ARBA" id="ARBA00023125"/>
    </source>
</evidence>
<comment type="caution">
    <text evidence="9">The sequence shown here is derived from an EMBL/GenBank/DDBJ whole genome shotgun (WGS) entry which is preliminary data.</text>
</comment>
<dbReference type="PANTHER" id="PTHR43133:SF65">
    <property type="entry name" value="ECF RNA POLYMERASE SIGMA FACTOR SIGG"/>
    <property type="match status" value="1"/>
</dbReference>
<comment type="similarity">
    <text evidence="1 6">Belongs to the sigma-70 factor family. ECF subfamily.</text>
</comment>
<accession>A0A8E2I5M3</accession>
<keyword evidence="5 6" id="KW-0804">Transcription</keyword>
<name>A0A8E2I5M3_9BACI</name>
<keyword evidence="4 6" id="KW-0238">DNA-binding</keyword>
<dbReference type="GO" id="GO:0006352">
    <property type="term" value="P:DNA-templated transcription initiation"/>
    <property type="evidence" value="ECO:0007669"/>
    <property type="project" value="InterPro"/>
</dbReference>
<feature type="domain" description="RNA polymerase sigma factor 70 region 4 type 2" evidence="8">
    <location>
        <begin position="115"/>
        <end position="165"/>
    </location>
</feature>
<evidence type="ECO:0000256" key="5">
    <source>
        <dbReference type="ARBA" id="ARBA00023163"/>
    </source>
</evidence>
<evidence type="ECO:0000313" key="9">
    <source>
        <dbReference type="EMBL" id="OOP67127.1"/>
    </source>
</evidence>
<dbReference type="InterPro" id="IPR013325">
    <property type="entry name" value="RNA_pol_sigma_r2"/>
</dbReference>
<dbReference type="GO" id="GO:0006950">
    <property type="term" value="P:response to stress"/>
    <property type="evidence" value="ECO:0007669"/>
    <property type="project" value="UniProtKB-ARBA"/>
</dbReference>
<dbReference type="Pfam" id="PF04542">
    <property type="entry name" value="Sigma70_r2"/>
    <property type="match status" value="1"/>
</dbReference>
<dbReference type="SUPFAM" id="SSF88946">
    <property type="entry name" value="Sigma2 domain of RNA polymerase sigma factors"/>
    <property type="match status" value="1"/>
</dbReference>
<dbReference type="InterPro" id="IPR013249">
    <property type="entry name" value="RNA_pol_sigma70_r4_t2"/>
</dbReference>
<dbReference type="InterPro" id="IPR013324">
    <property type="entry name" value="RNA_pol_sigma_r3/r4-like"/>
</dbReference>
<evidence type="ECO:0000313" key="10">
    <source>
        <dbReference type="Proteomes" id="UP000189761"/>
    </source>
</evidence>
<keyword evidence="2 6" id="KW-0805">Transcription regulation</keyword>
<dbReference type="GO" id="GO:0003677">
    <property type="term" value="F:DNA binding"/>
    <property type="evidence" value="ECO:0007669"/>
    <property type="project" value="UniProtKB-KW"/>
</dbReference>
<dbReference type="InterPro" id="IPR039425">
    <property type="entry name" value="RNA_pol_sigma-70-like"/>
</dbReference>
<reference evidence="9 10" key="1">
    <citation type="submission" date="2017-01" db="EMBL/GenBank/DDBJ databases">
        <title>Draft genome sequence of Bacillus oleronius.</title>
        <authorList>
            <person name="Allam M."/>
        </authorList>
    </citation>
    <scope>NUCLEOTIDE SEQUENCE [LARGE SCALE GENOMIC DNA]</scope>
    <source>
        <strain evidence="9 10">DSM 9356</strain>
    </source>
</reference>
<dbReference type="Pfam" id="PF08281">
    <property type="entry name" value="Sigma70_r4_2"/>
    <property type="match status" value="1"/>
</dbReference>
<evidence type="ECO:0000256" key="6">
    <source>
        <dbReference type="RuleBase" id="RU000716"/>
    </source>
</evidence>
<dbReference type="PROSITE" id="PS01063">
    <property type="entry name" value="SIGMA70_ECF"/>
    <property type="match status" value="1"/>
</dbReference>
<keyword evidence="10" id="KW-1185">Reference proteome</keyword>
<keyword evidence="3 6" id="KW-0731">Sigma factor</keyword>
<dbReference type="Proteomes" id="UP000189761">
    <property type="component" value="Unassembled WGS sequence"/>
</dbReference>
<sequence>MPIENLNSLSNDLRKIDQEFKQKIEPYRSELWNYCYRLTRSPWDAEDLVQDTLLRSLSVLAKIFQPLNTRAYLFKIATNLWIDQVRKQKHTNLSFDDVVFNEKDTSKEFLVMEHLELLIRYLTPNQYVALILSDVLQFKGSEVAEIMSSSEGAVYTNLSRARNKMREYHNSNKKNSYAHAVKELPINPTIDLLLKGFRDKNPKLIASLLDENVMTEITHSGLEMGKNETEKNSLKDWAEIVQKQHKIISQYIELWGRNVIVEFEQKLDNQLYLNNIHFFELVEEKVSYWKFYCFSWDLMKRAAKELNVNLNAQYFYHIF</sequence>
<dbReference type="InterPro" id="IPR014284">
    <property type="entry name" value="RNA_pol_sigma-70_dom"/>
</dbReference>
<evidence type="ECO:0000259" key="8">
    <source>
        <dbReference type="Pfam" id="PF08281"/>
    </source>
</evidence>
<gene>
    <name evidence="9" type="ORF">BWZ43_17370</name>
</gene>
<dbReference type="InterPro" id="IPR000838">
    <property type="entry name" value="RNA_pol_sigma70_ECF_CS"/>
</dbReference>
<dbReference type="GO" id="GO:0016987">
    <property type="term" value="F:sigma factor activity"/>
    <property type="evidence" value="ECO:0007669"/>
    <property type="project" value="UniProtKB-KW"/>
</dbReference>
<dbReference type="Gene3D" id="1.10.10.10">
    <property type="entry name" value="Winged helix-like DNA-binding domain superfamily/Winged helix DNA-binding domain"/>
    <property type="match status" value="1"/>
</dbReference>
<evidence type="ECO:0000256" key="1">
    <source>
        <dbReference type="ARBA" id="ARBA00010641"/>
    </source>
</evidence>
<dbReference type="EMBL" id="MTLA01000226">
    <property type="protein sequence ID" value="OOP67127.1"/>
    <property type="molecule type" value="Genomic_DNA"/>
</dbReference>
<dbReference type="Gene3D" id="1.10.1740.10">
    <property type="match status" value="1"/>
</dbReference>
<dbReference type="PANTHER" id="PTHR43133">
    <property type="entry name" value="RNA POLYMERASE ECF-TYPE SIGMA FACTO"/>
    <property type="match status" value="1"/>
</dbReference>
<evidence type="ECO:0000256" key="2">
    <source>
        <dbReference type="ARBA" id="ARBA00023015"/>
    </source>
</evidence>
<dbReference type="InterPro" id="IPR007627">
    <property type="entry name" value="RNA_pol_sigma70_r2"/>
</dbReference>
<protein>
    <recommendedName>
        <fullName evidence="6">RNA polymerase sigma factor</fullName>
    </recommendedName>
</protein>